<reference evidence="2" key="1">
    <citation type="journal article" date="2019" name="Int. J. Syst. Evol. Microbiol.">
        <title>The Global Catalogue of Microorganisms (GCM) 10K type strain sequencing project: providing services to taxonomists for standard genome sequencing and annotation.</title>
        <authorList>
            <consortium name="The Broad Institute Genomics Platform"/>
            <consortium name="The Broad Institute Genome Sequencing Center for Infectious Disease"/>
            <person name="Wu L."/>
            <person name="Ma J."/>
        </authorList>
    </citation>
    <scope>NUCLEOTIDE SEQUENCE [LARGE SCALE GENOMIC DNA]</scope>
    <source>
        <strain evidence="2">KCTC 62164</strain>
    </source>
</reference>
<dbReference type="EMBL" id="JBHRSL010000010">
    <property type="protein sequence ID" value="MFC3052379.1"/>
    <property type="molecule type" value="Genomic_DNA"/>
</dbReference>
<sequence length="126" mass="13735">MKLLTKAIAEKLDKNWPDDSGDCVPVLKIFNPCGAATWLITCRDPENPDYLWGLCDLGLGFPELGTVLLSELQSVKCPPFGLGLERDLHFTAEHGIKVYAQAARAEGRITFNAELLEAAATQCASE</sequence>
<evidence type="ECO:0000313" key="2">
    <source>
        <dbReference type="Proteomes" id="UP001595444"/>
    </source>
</evidence>
<name>A0ABV7D6R5_9PROT</name>
<gene>
    <name evidence="1" type="ORF">ACFOKA_10740</name>
</gene>
<comment type="caution">
    <text evidence="1">The sequence shown here is derived from an EMBL/GenBank/DDBJ whole genome shotgun (WGS) entry which is preliminary data.</text>
</comment>
<dbReference type="Proteomes" id="UP001595444">
    <property type="component" value="Unassembled WGS sequence"/>
</dbReference>
<protein>
    <submittedName>
        <fullName evidence="1">DUF2958 domain-containing protein</fullName>
    </submittedName>
</protein>
<accession>A0ABV7D6R5</accession>
<dbReference type="InterPro" id="IPR021341">
    <property type="entry name" value="DUF2958"/>
</dbReference>
<dbReference type="RefSeq" id="WP_194213957.1">
    <property type="nucleotide sequence ID" value="NZ_CP061205.1"/>
</dbReference>
<dbReference type="Pfam" id="PF11171">
    <property type="entry name" value="DUF2958"/>
    <property type="match status" value="1"/>
</dbReference>
<proteinExistence type="predicted"/>
<evidence type="ECO:0000313" key="1">
    <source>
        <dbReference type="EMBL" id="MFC3052379.1"/>
    </source>
</evidence>
<organism evidence="1 2">
    <name type="scientific">Kordiimonas pumila</name>
    <dbReference type="NCBI Taxonomy" id="2161677"/>
    <lineage>
        <taxon>Bacteria</taxon>
        <taxon>Pseudomonadati</taxon>
        <taxon>Pseudomonadota</taxon>
        <taxon>Alphaproteobacteria</taxon>
        <taxon>Kordiimonadales</taxon>
        <taxon>Kordiimonadaceae</taxon>
        <taxon>Kordiimonas</taxon>
    </lineage>
</organism>
<keyword evidence="2" id="KW-1185">Reference proteome</keyword>